<accession>X0VP51</accession>
<comment type="caution">
    <text evidence="2">The sequence shown here is derived from an EMBL/GenBank/DDBJ whole genome shotgun (WGS) entry which is preliminary data.</text>
</comment>
<feature type="compositionally biased region" description="Basic residues" evidence="1">
    <location>
        <begin position="49"/>
        <end position="62"/>
    </location>
</feature>
<reference evidence="2" key="1">
    <citation type="journal article" date="2014" name="Front. Microbiol.">
        <title>High frequency of phylogenetically diverse reductive dehalogenase-homologous genes in deep subseafloor sedimentary metagenomes.</title>
        <authorList>
            <person name="Kawai M."/>
            <person name="Futagami T."/>
            <person name="Toyoda A."/>
            <person name="Takaki Y."/>
            <person name="Nishi S."/>
            <person name="Hori S."/>
            <person name="Arai W."/>
            <person name="Tsubouchi T."/>
            <person name="Morono Y."/>
            <person name="Uchiyama I."/>
            <person name="Ito T."/>
            <person name="Fujiyama A."/>
            <person name="Inagaki F."/>
            <person name="Takami H."/>
        </authorList>
    </citation>
    <scope>NUCLEOTIDE SEQUENCE</scope>
    <source>
        <strain evidence="2">Expedition CK06-06</strain>
    </source>
</reference>
<sequence length="69" mass="7866">RHDRMQEMPKDSKKKATARSRSRMGGKKAKAAGRAKAVRRADGEERSQRQTKRRKKQQKGKTGRQDTSG</sequence>
<dbReference type="AlphaFoldDB" id="X0VP51"/>
<evidence type="ECO:0000313" key="2">
    <source>
        <dbReference type="EMBL" id="GAG12937.1"/>
    </source>
</evidence>
<organism evidence="2">
    <name type="scientific">marine sediment metagenome</name>
    <dbReference type="NCBI Taxonomy" id="412755"/>
    <lineage>
        <taxon>unclassified sequences</taxon>
        <taxon>metagenomes</taxon>
        <taxon>ecological metagenomes</taxon>
    </lineage>
</organism>
<feature type="region of interest" description="Disordered" evidence="1">
    <location>
        <begin position="1"/>
        <end position="69"/>
    </location>
</feature>
<feature type="non-terminal residue" evidence="2">
    <location>
        <position position="1"/>
    </location>
</feature>
<feature type="compositionally biased region" description="Basic and acidic residues" evidence="1">
    <location>
        <begin position="1"/>
        <end position="11"/>
    </location>
</feature>
<proteinExistence type="predicted"/>
<feature type="compositionally biased region" description="Basic residues" evidence="1">
    <location>
        <begin position="12"/>
        <end position="38"/>
    </location>
</feature>
<feature type="compositionally biased region" description="Basic and acidic residues" evidence="1">
    <location>
        <begin position="39"/>
        <end position="48"/>
    </location>
</feature>
<name>X0VP51_9ZZZZ</name>
<dbReference type="EMBL" id="BARS01020961">
    <property type="protein sequence ID" value="GAG12937.1"/>
    <property type="molecule type" value="Genomic_DNA"/>
</dbReference>
<gene>
    <name evidence="2" type="ORF">S01H1_33743</name>
</gene>
<protein>
    <submittedName>
        <fullName evidence="2">Uncharacterized protein</fullName>
    </submittedName>
</protein>
<evidence type="ECO:0000256" key="1">
    <source>
        <dbReference type="SAM" id="MobiDB-lite"/>
    </source>
</evidence>